<evidence type="ECO:0000313" key="6">
    <source>
        <dbReference type="Proteomes" id="UP000230935"/>
    </source>
</evidence>
<dbReference type="PROSITE" id="PS50280">
    <property type="entry name" value="SET"/>
    <property type="match status" value="1"/>
</dbReference>
<dbReference type="SUPFAM" id="SSF82199">
    <property type="entry name" value="SET domain"/>
    <property type="match status" value="1"/>
</dbReference>
<keyword evidence="5" id="KW-0489">Methyltransferase</keyword>
<evidence type="ECO:0000259" key="4">
    <source>
        <dbReference type="PROSITE" id="PS50868"/>
    </source>
</evidence>
<dbReference type="GO" id="GO:0032259">
    <property type="term" value="P:methylation"/>
    <property type="evidence" value="ECO:0007669"/>
    <property type="project" value="UniProtKB-KW"/>
</dbReference>
<reference evidence="6" key="1">
    <citation type="submission" date="2017-09" db="EMBL/GenBank/DDBJ databases">
        <title>Depth-based differentiation of microbial function through sediment-hosted aquifers and enrichment of novel symbionts in the deep terrestrial subsurface.</title>
        <authorList>
            <person name="Probst A.J."/>
            <person name="Ladd B."/>
            <person name="Jarett J.K."/>
            <person name="Geller-Mcgrath D.E."/>
            <person name="Sieber C.M.K."/>
            <person name="Emerson J.B."/>
            <person name="Anantharaman K."/>
            <person name="Thomas B.C."/>
            <person name="Malmstrom R."/>
            <person name="Stieglmeier M."/>
            <person name="Klingl A."/>
            <person name="Woyke T."/>
            <person name="Ryan C.M."/>
            <person name="Banfield J.F."/>
        </authorList>
    </citation>
    <scope>NUCLEOTIDE SEQUENCE [LARGE SCALE GENOMIC DNA]</scope>
</reference>
<keyword evidence="1 5" id="KW-0808">Transferase</keyword>
<evidence type="ECO:0000256" key="2">
    <source>
        <dbReference type="ARBA" id="ARBA00022691"/>
    </source>
</evidence>
<gene>
    <name evidence="5" type="ORF">COT81_04245</name>
</gene>
<dbReference type="EMBL" id="PEZZ01000034">
    <property type="protein sequence ID" value="PIS04839.1"/>
    <property type="molecule type" value="Genomic_DNA"/>
</dbReference>
<dbReference type="Pfam" id="PF00856">
    <property type="entry name" value="SET"/>
    <property type="match status" value="1"/>
</dbReference>
<dbReference type="PROSITE" id="PS50868">
    <property type="entry name" value="POST_SET"/>
    <property type="match status" value="1"/>
</dbReference>
<dbReference type="InterPro" id="IPR003616">
    <property type="entry name" value="Post-SET_dom"/>
</dbReference>
<dbReference type="InterPro" id="IPR053201">
    <property type="entry name" value="Flavunoidine_N-MTase"/>
</dbReference>
<dbReference type="GO" id="GO:0008168">
    <property type="term" value="F:methyltransferase activity"/>
    <property type="evidence" value="ECO:0007669"/>
    <property type="project" value="UniProtKB-KW"/>
</dbReference>
<feature type="domain" description="Post-SET" evidence="4">
    <location>
        <begin position="128"/>
        <end position="144"/>
    </location>
</feature>
<proteinExistence type="predicted"/>
<comment type="caution">
    <text evidence="5">The sequence shown here is derived from an EMBL/GenBank/DDBJ whole genome shotgun (WGS) entry which is preliminary data.</text>
</comment>
<keyword evidence="2" id="KW-0949">S-adenosyl-L-methionine</keyword>
<evidence type="ECO:0000256" key="1">
    <source>
        <dbReference type="ARBA" id="ARBA00022679"/>
    </source>
</evidence>
<protein>
    <submittedName>
        <fullName evidence="5">SET domain-containing protein-lysine N-methyltransferase</fullName>
    </submittedName>
</protein>
<dbReference type="SMART" id="SM00317">
    <property type="entry name" value="SET"/>
    <property type="match status" value="1"/>
</dbReference>
<feature type="domain" description="SET" evidence="3">
    <location>
        <begin position="15"/>
        <end position="121"/>
    </location>
</feature>
<dbReference type="AlphaFoldDB" id="A0A2H0W0E7"/>
<dbReference type="Proteomes" id="UP000230935">
    <property type="component" value="Unassembled WGS sequence"/>
</dbReference>
<name>A0A2H0W0E7_9BACT</name>
<organism evidence="5 6">
    <name type="scientific">Candidatus Buchananbacteria bacterium CG10_big_fil_rev_8_21_14_0_10_42_9</name>
    <dbReference type="NCBI Taxonomy" id="1974526"/>
    <lineage>
        <taxon>Bacteria</taxon>
        <taxon>Candidatus Buchananiibacteriota</taxon>
    </lineage>
</organism>
<dbReference type="InterPro" id="IPR046341">
    <property type="entry name" value="SET_dom_sf"/>
</dbReference>
<evidence type="ECO:0000259" key="3">
    <source>
        <dbReference type="PROSITE" id="PS50280"/>
    </source>
</evidence>
<dbReference type="Gene3D" id="2.170.270.10">
    <property type="entry name" value="SET domain"/>
    <property type="match status" value="1"/>
</dbReference>
<evidence type="ECO:0000313" key="5">
    <source>
        <dbReference type="EMBL" id="PIS04839.1"/>
    </source>
</evidence>
<dbReference type="InterPro" id="IPR001214">
    <property type="entry name" value="SET_dom"/>
</dbReference>
<sequence>MHDLHKKWAHRWLNPQSEARPSPIQGVGVFAKDKILKGEVVGVLGGVIVHRDEIEEYRSIMTQVGIQIDEDFFIVPTTREELERFGVFNHSCEPNVGFSNSITLVAIRDIEPKEELVFDYAFCETAEENFNCNCGSSFCRKVISSQDWKNKEVQNRYKEYYSPYLRDRIS</sequence>
<dbReference type="PANTHER" id="PTHR12350">
    <property type="entry name" value="HISTONE-LYSINE N-METHYLTRANSFERASE-RELATED"/>
    <property type="match status" value="1"/>
</dbReference>
<accession>A0A2H0W0E7</accession>
<dbReference type="PANTHER" id="PTHR12350:SF19">
    <property type="entry name" value="SET DOMAIN-CONTAINING PROTEIN"/>
    <property type="match status" value="1"/>
</dbReference>